<keyword evidence="4" id="KW-1185">Reference proteome</keyword>
<name>A0ABU9CM35_9BURK</name>
<dbReference type="PRINTS" id="PR00146">
    <property type="entry name" value="DHPICSNTHASE"/>
</dbReference>
<accession>A0ABU9CM35</accession>
<evidence type="ECO:0000313" key="3">
    <source>
        <dbReference type="EMBL" id="MEK8052871.1"/>
    </source>
</evidence>
<dbReference type="GO" id="GO:0008747">
    <property type="term" value="F:N-acetylneuraminate lyase activity"/>
    <property type="evidence" value="ECO:0007669"/>
    <property type="project" value="UniProtKB-EC"/>
</dbReference>
<dbReference type="Pfam" id="PF00701">
    <property type="entry name" value="DHDPS"/>
    <property type="match status" value="1"/>
</dbReference>
<dbReference type="CDD" id="cd00408">
    <property type="entry name" value="DHDPS-like"/>
    <property type="match status" value="1"/>
</dbReference>
<dbReference type="PIRSF" id="PIRSF001365">
    <property type="entry name" value="DHDPS"/>
    <property type="match status" value="1"/>
</dbReference>
<dbReference type="EC" id="4.2.1.41" evidence="3"/>
<dbReference type="PANTHER" id="PTHR12128">
    <property type="entry name" value="DIHYDRODIPICOLINATE SYNTHASE"/>
    <property type="match status" value="1"/>
</dbReference>
<dbReference type="Gene3D" id="3.20.20.70">
    <property type="entry name" value="Aldolase class I"/>
    <property type="match status" value="1"/>
</dbReference>
<evidence type="ECO:0000313" key="4">
    <source>
        <dbReference type="Proteomes" id="UP001365405"/>
    </source>
</evidence>
<dbReference type="GO" id="GO:0047448">
    <property type="term" value="F:5-dehydro-4-deoxyglucarate dehydratase activity"/>
    <property type="evidence" value="ECO:0007669"/>
    <property type="project" value="UniProtKB-EC"/>
</dbReference>
<comment type="caution">
    <text evidence="3">The sequence shown here is derived from an EMBL/GenBank/DDBJ whole genome shotgun (WGS) entry which is preliminary data.</text>
</comment>
<dbReference type="SUPFAM" id="SSF51569">
    <property type="entry name" value="Aldolase"/>
    <property type="match status" value="1"/>
</dbReference>
<keyword evidence="1 2" id="KW-0456">Lyase</keyword>
<dbReference type="EC" id="4.1.3.3" evidence="3"/>
<dbReference type="GO" id="GO:0008840">
    <property type="term" value="F:4-hydroxy-tetrahydrodipicolinate synthase activity"/>
    <property type="evidence" value="ECO:0007669"/>
    <property type="project" value="UniProtKB-EC"/>
</dbReference>
<dbReference type="SMART" id="SM01130">
    <property type="entry name" value="DHDPS"/>
    <property type="match status" value="1"/>
</dbReference>
<proteinExistence type="inferred from homology"/>
<evidence type="ECO:0000256" key="2">
    <source>
        <dbReference type="PIRNR" id="PIRNR001365"/>
    </source>
</evidence>
<dbReference type="InterPro" id="IPR013785">
    <property type="entry name" value="Aldolase_TIM"/>
</dbReference>
<reference evidence="3 4" key="1">
    <citation type="submission" date="2024-04" db="EMBL/GenBank/DDBJ databases">
        <title>Novel species of the genus Ideonella isolated from streams.</title>
        <authorList>
            <person name="Lu H."/>
        </authorList>
    </citation>
    <scope>NUCLEOTIDE SEQUENCE [LARGE SCALE GENOMIC DNA]</scope>
    <source>
        <strain evidence="3 4">DXS22W</strain>
    </source>
</reference>
<dbReference type="Proteomes" id="UP001365405">
    <property type="component" value="Unassembled WGS sequence"/>
</dbReference>
<dbReference type="EC" id="4.3.3.7" evidence="3"/>
<dbReference type="PANTHER" id="PTHR12128:SF67">
    <property type="entry name" value="BLR3884 PROTEIN"/>
    <property type="match status" value="1"/>
</dbReference>
<evidence type="ECO:0000256" key="1">
    <source>
        <dbReference type="ARBA" id="ARBA00023239"/>
    </source>
</evidence>
<dbReference type="InterPro" id="IPR002220">
    <property type="entry name" value="DapA-like"/>
</dbReference>
<organism evidence="3 4">
    <name type="scientific">Pseudaquabacterium inlustre</name>
    <dbReference type="NCBI Taxonomy" id="2984192"/>
    <lineage>
        <taxon>Bacteria</taxon>
        <taxon>Pseudomonadati</taxon>
        <taxon>Pseudomonadota</taxon>
        <taxon>Betaproteobacteria</taxon>
        <taxon>Burkholderiales</taxon>
        <taxon>Sphaerotilaceae</taxon>
        <taxon>Pseudaquabacterium</taxon>
    </lineage>
</organism>
<sequence length="305" mass="31927">MTAPIPYAGLWPAMLTPLTESLAIDIPAFAAHAKNLLATGCAGVTPFGTTGEGPSFSVAERQAAVQGLVDGGVPAGRILVSTSCAALPDTVALTRHATQLGARGCLVLPPFFLKGVPEAGVIDYYSQLVAAVDDPRLRIVLYHIPQVSGVPLTVNVIRALRERFAGTFIALKDSGCQRADSLVFAQAFMPDFQVWVGNEPDLQTLAAAGAVGAVSGVGNIAPGLVQRLIQGPKSASPQTDQRDVLDLLAILGGYGLTAAFKSTMATLTGHAGWRRVRAPLVALDDAAHDRLAAQWQAYGLDRLQR</sequence>
<protein>
    <submittedName>
        <fullName evidence="3">Dihydrodipicolinate synthase family protein</fullName>
        <ecNumber evidence="3">4.1.3.3</ecNumber>
        <ecNumber evidence="3">4.2.1.41</ecNumber>
        <ecNumber evidence="3">4.3.3.7</ecNumber>
    </submittedName>
</protein>
<dbReference type="EMBL" id="JBBUTH010000010">
    <property type="protein sequence ID" value="MEK8052871.1"/>
    <property type="molecule type" value="Genomic_DNA"/>
</dbReference>
<gene>
    <name evidence="3" type="ORF">AACH10_21650</name>
</gene>
<comment type="similarity">
    <text evidence="2">Belongs to the DapA family.</text>
</comment>
<dbReference type="RefSeq" id="WP_341412603.1">
    <property type="nucleotide sequence ID" value="NZ_JBBUTH010000010.1"/>
</dbReference>